<dbReference type="InterPro" id="IPR007214">
    <property type="entry name" value="YbaK/aa-tRNA-synth-assoc-dom"/>
</dbReference>
<reference evidence="5" key="1">
    <citation type="journal article" date="2015" name="Proc. Natl. Acad. Sci. U.S.A.">
        <title>Networks of energetic and metabolic interactions define dynamics in microbial communities.</title>
        <authorList>
            <person name="Embree M."/>
            <person name="Liu J.K."/>
            <person name="Al-Bassam M.M."/>
            <person name="Zengler K."/>
        </authorList>
    </citation>
    <scope>NUCLEOTIDE SEQUENCE</scope>
</reference>
<feature type="domain" description="YbaK/aminoacyl-tRNA synthetase-associated" evidence="4">
    <location>
        <begin position="71"/>
        <end position="184"/>
    </location>
</feature>
<dbReference type="EMBL" id="LNQE01001039">
    <property type="protein sequence ID" value="KUG21614.1"/>
    <property type="molecule type" value="Genomic_DNA"/>
</dbReference>
<proteinExistence type="inferred from homology"/>
<keyword evidence="2" id="KW-0648">Protein biosynthesis</keyword>
<dbReference type="Pfam" id="PF04073">
    <property type="entry name" value="tRNA_edit"/>
    <property type="match status" value="1"/>
</dbReference>
<protein>
    <submittedName>
        <fullName evidence="5">Transcriptional regulator</fullName>
    </submittedName>
</protein>
<evidence type="ECO:0000256" key="2">
    <source>
        <dbReference type="ARBA" id="ARBA00022917"/>
    </source>
</evidence>
<dbReference type="CDD" id="cd00002">
    <property type="entry name" value="YbaK_deacylase"/>
    <property type="match status" value="1"/>
</dbReference>
<dbReference type="PANTHER" id="PTHR30411">
    <property type="entry name" value="CYTOPLASMIC PROTEIN"/>
    <property type="match status" value="1"/>
</dbReference>
<comment type="similarity">
    <text evidence="1">Belongs to the prolyl-tRNA editing family. YbaK/EbsC subfamily.</text>
</comment>
<accession>A0A0W8FLV6</accession>
<dbReference type="GO" id="GO:0016829">
    <property type="term" value="F:lyase activity"/>
    <property type="evidence" value="ECO:0007669"/>
    <property type="project" value="UniProtKB-KW"/>
</dbReference>
<name>A0A0W8FLV6_9ZZZZ</name>
<comment type="caution">
    <text evidence="5">The sequence shown here is derived from an EMBL/GenBank/DDBJ whole genome shotgun (WGS) entry which is preliminary data.</text>
</comment>
<dbReference type="Gene3D" id="3.90.960.10">
    <property type="entry name" value="YbaK/aminoacyl-tRNA synthetase-associated domain"/>
    <property type="match status" value="1"/>
</dbReference>
<keyword evidence="3" id="KW-0456">Lyase</keyword>
<dbReference type="GO" id="GO:0002161">
    <property type="term" value="F:aminoacyl-tRNA deacylase activity"/>
    <property type="evidence" value="ECO:0007669"/>
    <property type="project" value="InterPro"/>
</dbReference>
<dbReference type="InterPro" id="IPR036754">
    <property type="entry name" value="YbaK/aa-tRNA-synt-asso_dom_sf"/>
</dbReference>
<dbReference type="AlphaFoldDB" id="A0A0W8FLV6"/>
<dbReference type="SUPFAM" id="SSF55826">
    <property type="entry name" value="YbaK/ProRS associated domain"/>
    <property type="match status" value="1"/>
</dbReference>
<dbReference type="PANTHER" id="PTHR30411:SF0">
    <property type="entry name" value="CYS-TRNA(PRO)_CYS-TRNA(CYS) DEACYLASE YBAK"/>
    <property type="match status" value="1"/>
</dbReference>
<evidence type="ECO:0000256" key="3">
    <source>
        <dbReference type="ARBA" id="ARBA00023239"/>
    </source>
</evidence>
<organism evidence="5">
    <name type="scientific">hydrocarbon metagenome</name>
    <dbReference type="NCBI Taxonomy" id="938273"/>
    <lineage>
        <taxon>unclassified sequences</taxon>
        <taxon>metagenomes</taxon>
        <taxon>ecological metagenomes</taxon>
    </lineage>
</organism>
<sequence>MKRKWNYPRSEATWEKEVGSPAYIAFSSFVVIICLMSKEKIPTTPAILALKAQKADFTLHTYPYEERGGTKASAQKLGVDEHCVIKTLIMEDETGKPLVILMHGDKEVSTKSLARTIGVKSVSPCNPAMAEKHTGYKVGGTSPFGIKKTLPIYMEKTIPDLPEIFINAGSRGLLAKIPTTELVRILKPIAVTVSI</sequence>
<dbReference type="InterPro" id="IPR004369">
    <property type="entry name" value="Prolyl-tRNA_editing_YbaK/EbsC"/>
</dbReference>
<evidence type="ECO:0000259" key="4">
    <source>
        <dbReference type="Pfam" id="PF04073"/>
    </source>
</evidence>
<gene>
    <name evidence="5" type="ORF">ASZ90_008618</name>
</gene>
<dbReference type="GO" id="GO:0006412">
    <property type="term" value="P:translation"/>
    <property type="evidence" value="ECO:0007669"/>
    <property type="project" value="UniProtKB-KW"/>
</dbReference>
<evidence type="ECO:0000256" key="1">
    <source>
        <dbReference type="ARBA" id="ARBA00009798"/>
    </source>
</evidence>
<evidence type="ECO:0000313" key="5">
    <source>
        <dbReference type="EMBL" id="KUG21614.1"/>
    </source>
</evidence>